<name>A0ABT2GDH1_9MICO</name>
<evidence type="ECO:0000313" key="3">
    <source>
        <dbReference type="Proteomes" id="UP001165580"/>
    </source>
</evidence>
<proteinExistence type="predicted"/>
<dbReference type="RefSeq" id="WP_259485802.1">
    <property type="nucleotide sequence ID" value="NZ_JANTEZ010000002.1"/>
</dbReference>
<comment type="caution">
    <text evidence="2">The sequence shown here is derived from an EMBL/GenBank/DDBJ whole genome shotgun (WGS) entry which is preliminary data.</text>
</comment>
<dbReference type="SUPFAM" id="SSF140931">
    <property type="entry name" value="Fic-like"/>
    <property type="match status" value="1"/>
</dbReference>
<organism evidence="2 3">
    <name type="scientific">Herbiconiux gentiana</name>
    <dbReference type="NCBI Taxonomy" id="2970912"/>
    <lineage>
        <taxon>Bacteria</taxon>
        <taxon>Bacillati</taxon>
        <taxon>Actinomycetota</taxon>
        <taxon>Actinomycetes</taxon>
        <taxon>Micrococcales</taxon>
        <taxon>Microbacteriaceae</taxon>
        <taxon>Herbiconiux</taxon>
    </lineage>
</organism>
<dbReference type="PANTHER" id="PTHR13504">
    <property type="entry name" value="FIDO DOMAIN-CONTAINING PROTEIN DDB_G0283145"/>
    <property type="match status" value="1"/>
</dbReference>
<dbReference type="InterPro" id="IPR036597">
    <property type="entry name" value="Fido-like_dom_sf"/>
</dbReference>
<keyword evidence="3" id="KW-1185">Reference proteome</keyword>
<dbReference type="PROSITE" id="PS51459">
    <property type="entry name" value="FIDO"/>
    <property type="match status" value="1"/>
</dbReference>
<dbReference type="Pfam" id="PF02661">
    <property type="entry name" value="Fic"/>
    <property type="match status" value="1"/>
</dbReference>
<dbReference type="PANTHER" id="PTHR13504:SF38">
    <property type="entry name" value="FIDO DOMAIN-CONTAINING PROTEIN"/>
    <property type="match status" value="1"/>
</dbReference>
<evidence type="ECO:0000313" key="2">
    <source>
        <dbReference type="EMBL" id="MCS5714284.1"/>
    </source>
</evidence>
<feature type="domain" description="Fido" evidence="1">
    <location>
        <begin position="134"/>
        <end position="283"/>
    </location>
</feature>
<dbReference type="InterPro" id="IPR040198">
    <property type="entry name" value="Fido_containing"/>
</dbReference>
<accession>A0ABT2GDH1</accession>
<evidence type="ECO:0000259" key="1">
    <source>
        <dbReference type="PROSITE" id="PS51459"/>
    </source>
</evidence>
<dbReference type="EMBL" id="JANTEZ010000002">
    <property type="protein sequence ID" value="MCS5714284.1"/>
    <property type="molecule type" value="Genomic_DNA"/>
</dbReference>
<dbReference type="Gene3D" id="1.10.3290.10">
    <property type="entry name" value="Fido-like domain"/>
    <property type="match status" value="1"/>
</dbReference>
<sequence length="402" mass="42832">MDWPPHRRRTVPWAQRRCAGTRADRMLSEVTVAIPPSIATLEIPGGATTLEIEALDAIARLDQASDGQTVGALGMMLIRLESVASSKIEHLEAGVGDYARAMAGSRANESATAMVAASAAIHDLVSSVEPGGRFTVDRILTAHRALMIDDPGERSYAGRFRDVQNWIGGSDHSPRDALFVPPPPELVAPLMDDLLAFAHRDDLPPLLQAAVVHAQFESIHPFTDGNGRIGRALIQAVLRRRGNARTVVVPIASALAANRDRYYGLLTSYRDGDVRPIADGIATAARIAADACLPLPQRLNDLSREWRATTGFRRGSAADALLDLLPARPVVTAGTVEEELGVSYSAANNAVLALVESGILSPLNDRKRDRAFVASEVMAELTALERLMGARAAGAGGVASRA</sequence>
<protein>
    <submittedName>
        <fullName evidence="2">Fic family protein</fullName>
    </submittedName>
</protein>
<gene>
    <name evidence="2" type="ORF">NVV95_06915</name>
</gene>
<dbReference type="Proteomes" id="UP001165580">
    <property type="component" value="Unassembled WGS sequence"/>
</dbReference>
<dbReference type="InterPro" id="IPR003812">
    <property type="entry name" value="Fido"/>
</dbReference>
<reference evidence="2" key="1">
    <citation type="submission" date="2022-08" db="EMBL/GenBank/DDBJ databases">
        <authorList>
            <person name="Deng Y."/>
            <person name="Han X.-F."/>
            <person name="Zhang Y.-Q."/>
        </authorList>
    </citation>
    <scope>NUCLEOTIDE SEQUENCE</scope>
    <source>
        <strain evidence="2">CPCC 205716</strain>
    </source>
</reference>